<comment type="caution">
    <text evidence="1">The sequence shown here is derived from an EMBL/GenBank/DDBJ whole genome shotgun (WGS) entry which is preliminary data.</text>
</comment>
<accession>A0A9P7SYU8</accession>
<keyword evidence="2" id="KW-1185">Reference proteome</keyword>
<protein>
    <submittedName>
        <fullName evidence="1">Uncharacterized protein</fullName>
    </submittedName>
</protein>
<proteinExistence type="predicted"/>
<reference evidence="1" key="1">
    <citation type="journal article" date="2020" name="bioRxiv">
        <title>Whole genome comparisons of ergot fungi reveals the divergence and evolution of species within the genus Claviceps are the result of varying mechanisms driving genome evolution and host range expansion.</title>
        <authorList>
            <person name="Wyka S.A."/>
            <person name="Mondo S.J."/>
            <person name="Liu M."/>
            <person name="Dettman J."/>
            <person name="Nalam V."/>
            <person name="Broders K.D."/>
        </authorList>
    </citation>
    <scope>NUCLEOTIDE SEQUENCE</scope>
    <source>
        <strain evidence="1">CCC 602</strain>
    </source>
</reference>
<name>A0A9P7SYU8_9HYPO</name>
<dbReference type="Proteomes" id="UP000748025">
    <property type="component" value="Unassembled WGS sequence"/>
</dbReference>
<dbReference type="EMBL" id="SRPW01000393">
    <property type="protein sequence ID" value="KAG6015009.1"/>
    <property type="molecule type" value="Genomic_DNA"/>
</dbReference>
<sequence length="108" mass="12033">MHIIQSPTSVTETIVSRFGSKEYQIVTASRSNWVLSEIEAFLSVMFSASSGTHKMVVVKMSMSQMHSVGDQDLQSSIITTGYTFGPITVVEYYLSTKRFGRVHLETFG</sequence>
<evidence type="ECO:0000313" key="1">
    <source>
        <dbReference type="EMBL" id="KAG6015009.1"/>
    </source>
</evidence>
<evidence type="ECO:0000313" key="2">
    <source>
        <dbReference type="Proteomes" id="UP000748025"/>
    </source>
</evidence>
<dbReference type="AlphaFoldDB" id="A0A9P7SYU8"/>
<organism evidence="1 2">
    <name type="scientific">Claviceps pusilla</name>
    <dbReference type="NCBI Taxonomy" id="123648"/>
    <lineage>
        <taxon>Eukaryota</taxon>
        <taxon>Fungi</taxon>
        <taxon>Dikarya</taxon>
        <taxon>Ascomycota</taxon>
        <taxon>Pezizomycotina</taxon>
        <taxon>Sordariomycetes</taxon>
        <taxon>Hypocreomycetidae</taxon>
        <taxon>Hypocreales</taxon>
        <taxon>Clavicipitaceae</taxon>
        <taxon>Claviceps</taxon>
    </lineage>
</organism>
<gene>
    <name evidence="1" type="ORF">E4U43_005888</name>
</gene>